<proteinExistence type="predicted"/>
<protein>
    <submittedName>
        <fullName evidence="1">Uncharacterized protein</fullName>
    </submittedName>
</protein>
<name>A0A834C0V1_ORYME</name>
<evidence type="ECO:0000313" key="2">
    <source>
        <dbReference type="Proteomes" id="UP000646548"/>
    </source>
</evidence>
<organism evidence="1 2">
    <name type="scientific">Oryzias melastigma</name>
    <name type="common">Marine medaka</name>
    <dbReference type="NCBI Taxonomy" id="30732"/>
    <lineage>
        <taxon>Eukaryota</taxon>
        <taxon>Metazoa</taxon>
        <taxon>Chordata</taxon>
        <taxon>Craniata</taxon>
        <taxon>Vertebrata</taxon>
        <taxon>Euteleostomi</taxon>
        <taxon>Actinopterygii</taxon>
        <taxon>Neopterygii</taxon>
        <taxon>Teleostei</taxon>
        <taxon>Neoteleostei</taxon>
        <taxon>Acanthomorphata</taxon>
        <taxon>Ovalentaria</taxon>
        <taxon>Atherinomorphae</taxon>
        <taxon>Beloniformes</taxon>
        <taxon>Adrianichthyidae</taxon>
        <taxon>Oryziinae</taxon>
        <taxon>Oryzias</taxon>
    </lineage>
</organism>
<gene>
    <name evidence="1" type="ORF">FQA47_001133</name>
</gene>
<dbReference type="EMBL" id="WKFB01000510">
    <property type="protein sequence ID" value="KAF6720949.1"/>
    <property type="molecule type" value="Genomic_DNA"/>
</dbReference>
<evidence type="ECO:0000313" key="1">
    <source>
        <dbReference type="EMBL" id="KAF6720949.1"/>
    </source>
</evidence>
<comment type="caution">
    <text evidence="1">The sequence shown here is derived from an EMBL/GenBank/DDBJ whole genome shotgun (WGS) entry which is preliminary data.</text>
</comment>
<accession>A0A834C0V1</accession>
<dbReference type="Proteomes" id="UP000646548">
    <property type="component" value="Unassembled WGS sequence"/>
</dbReference>
<dbReference type="AlphaFoldDB" id="A0A834C0V1"/>
<sequence>MMRPNRGFILLLLNGTACLVLLRRTPFLSFLPLSRCCLAHPLTLVSFLSVQTVRADSSCKRWCNWAGSRSLFEPRPTDHTLLLSNNTGTLQHQIPERG</sequence>
<reference evidence="1" key="1">
    <citation type="journal article" name="BMC Genomics">
        <title>Long-read sequencing and de novo genome assembly of marine medaka (Oryzias melastigma).</title>
        <authorList>
            <person name="Liang P."/>
            <person name="Saqib H.S.A."/>
            <person name="Ni X."/>
            <person name="Shen Y."/>
        </authorList>
    </citation>
    <scope>NUCLEOTIDE SEQUENCE</scope>
    <source>
        <strain evidence="1">Bigg-433</strain>
    </source>
</reference>